<dbReference type="EMBL" id="JALLPJ020000820">
    <property type="protein sequence ID" value="KAL3782134.1"/>
    <property type="molecule type" value="Genomic_DNA"/>
</dbReference>
<evidence type="ECO:0000313" key="1">
    <source>
        <dbReference type="EMBL" id="KAL3782134.1"/>
    </source>
</evidence>
<protein>
    <submittedName>
        <fullName evidence="1">Uncharacterized protein</fullName>
    </submittedName>
</protein>
<reference evidence="1 2" key="1">
    <citation type="submission" date="2024-10" db="EMBL/GenBank/DDBJ databases">
        <title>Updated reference genomes for cyclostephanoid diatoms.</title>
        <authorList>
            <person name="Roberts W.R."/>
            <person name="Alverson A.J."/>
        </authorList>
    </citation>
    <scope>NUCLEOTIDE SEQUENCE [LARGE SCALE GENOMIC DNA]</scope>
    <source>
        <strain evidence="1 2">AJA010-31</strain>
    </source>
</reference>
<accession>A0ABD3P315</accession>
<gene>
    <name evidence="1" type="ORF">ACHAWO_007494</name>
</gene>
<dbReference type="AlphaFoldDB" id="A0ABD3P315"/>
<dbReference type="Proteomes" id="UP001530400">
    <property type="component" value="Unassembled WGS sequence"/>
</dbReference>
<evidence type="ECO:0000313" key="2">
    <source>
        <dbReference type="Proteomes" id="UP001530400"/>
    </source>
</evidence>
<keyword evidence="2" id="KW-1185">Reference proteome</keyword>
<organism evidence="1 2">
    <name type="scientific">Cyclotella atomus</name>
    <dbReference type="NCBI Taxonomy" id="382360"/>
    <lineage>
        <taxon>Eukaryota</taxon>
        <taxon>Sar</taxon>
        <taxon>Stramenopiles</taxon>
        <taxon>Ochrophyta</taxon>
        <taxon>Bacillariophyta</taxon>
        <taxon>Coscinodiscophyceae</taxon>
        <taxon>Thalassiosirophycidae</taxon>
        <taxon>Stephanodiscales</taxon>
        <taxon>Stephanodiscaceae</taxon>
        <taxon>Cyclotella</taxon>
    </lineage>
</organism>
<comment type="caution">
    <text evidence="1">The sequence shown here is derived from an EMBL/GenBank/DDBJ whole genome shotgun (WGS) entry which is preliminary data.</text>
</comment>
<name>A0ABD3P315_9STRA</name>
<sequence length="116" mass="12729">MLKYVYGQSIPFNEWAGYSKEIPEVSGKYGFAALKVEAKAWHTKKLKLTVDNAVDELLYADGTLCLGLKKAVMDFIAGNGEGVITSPSFAKLAESTELMKEVMMELAKAVRVSFTV</sequence>
<proteinExistence type="predicted"/>
<dbReference type="Gene3D" id="1.25.40.420">
    <property type="match status" value="1"/>
</dbReference>